<evidence type="ECO:0000259" key="2">
    <source>
        <dbReference type="SMART" id="SM00860"/>
    </source>
</evidence>
<protein>
    <submittedName>
        <fullName evidence="3">SMI1/KNR4 family protein</fullName>
    </submittedName>
</protein>
<dbReference type="Gene3D" id="3.40.1580.10">
    <property type="entry name" value="SMI1/KNR4-like"/>
    <property type="match status" value="1"/>
</dbReference>
<evidence type="ECO:0000313" key="3">
    <source>
        <dbReference type="EMBL" id="MFK3866105.1"/>
    </source>
</evidence>
<proteinExistence type="predicted"/>
<dbReference type="SMART" id="SM00860">
    <property type="entry name" value="SMI1_KNR4"/>
    <property type="match status" value="1"/>
</dbReference>
<dbReference type="Proteomes" id="UP001620262">
    <property type="component" value="Unassembled WGS sequence"/>
</dbReference>
<keyword evidence="4" id="KW-1185">Reference proteome</keyword>
<dbReference type="InterPro" id="IPR018958">
    <property type="entry name" value="Knr4/Smi1-like_dom"/>
</dbReference>
<organism evidence="3 4">
    <name type="scientific">Pseudoalteromonas rhizosphaerae</name>
    <dbReference type="NCBI Taxonomy" id="2518973"/>
    <lineage>
        <taxon>Bacteria</taxon>
        <taxon>Pseudomonadati</taxon>
        <taxon>Pseudomonadota</taxon>
        <taxon>Gammaproteobacteria</taxon>
        <taxon>Alteromonadales</taxon>
        <taxon>Pseudoalteromonadaceae</taxon>
        <taxon>Pseudoalteromonas</taxon>
    </lineage>
</organism>
<dbReference type="Pfam" id="PF09346">
    <property type="entry name" value="SMI1_KNR4"/>
    <property type="match status" value="1"/>
</dbReference>
<name>A0ABW8L5K5_9GAMM</name>
<dbReference type="EMBL" id="JBJDOT010000036">
    <property type="protein sequence ID" value="MFK3866105.1"/>
    <property type="molecule type" value="Genomic_DNA"/>
</dbReference>
<reference evidence="3 4" key="1">
    <citation type="submission" date="2024-11" db="EMBL/GenBank/DDBJ databases">
        <title>The Natural Products Discovery Center: Release of the First 8490 Sequenced Strains for Exploring Actinobacteria Biosynthetic Diversity.</title>
        <authorList>
            <person name="Kalkreuter E."/>
            <person name="Kautsar S.A."/>
            <person name="Yang D."/>
            <person name="Bader C.D."/>
            <person name="Teijaro C.N."/>
            <person name="Fluegel L."/>
            <person name="Davis C.M."/>
            <person name="Simpson J.R."/>
            <person name="Lauterbach L."/>
            <person name="Steele A.D."/>
            <person name="Gui C."/>
            <person name="Meng S."/>
            <person name="Li G."/>
            <person name="Viehrig K."/>
            <person name="Ye F."/>
            <person name="Su P."/>
            <person name="Kiefer A.F."/>
            <person name="Nichols A."/>
            <person name="Cepeda A.J."/>
            <person name="Yan W."/>
            <person name="Fan B."/>
            <person name="Jiang Y."/>
            <person name="Adhikari A."/>
            <person name="Zheng C.-J."/>
            <person name="Schuster L."/>
            <person name="Cowan T.M."/>
            <person name="Smanski M.J."/>
            <person name="Chevrette M.G."/>
            <person name="De Carvalho L.P.S."/>
            <person name="Shen B."/>
        </authorList>
    </citation>
    <scope>NUCLEOTIDE SEQUENCE [LARGE SCALE GENOMIC DNA]</scope>
    <source>
        <strain evidence="3 4">NPDC078403</strain>
    </source>
</reference>
<feature type="domain" description="Knr4/Smi1-like" evidence="2">
    <location>
        <begin position="218"/>
        <end position="347"/>
    </location>
</feature>
<accession>A0ABW8L5K5</accession>
<sequence>MQFIDPFPVKCEFCQHLAYYPLTPLKAEKAACTACKKVLRQTPRDLRRSSRKHGIEIWPTALIFEVMLQFDIDYDLVSDDELNEETTLSTFIELMQRADPSISARDLLNFDMLDTARSTCDEEQLLTLKLEELSLLSHPKEPLPDNNSLADPNVKGIEKSELQTMYKQRRKARQTQDKLTPRPSAEESTVEVKAPNANKYSNFWQKQSEENHADIDKPLTDEEIQNTVNNLGYTLPILYIQLMKIQNGGYPQNTLIQLNEEKPSNYSISEFIRLDSIAAESEYMRNEWGYPDIGLYICNCPSAGHHLVALDYTECGPTGEPTVVHVDQENDFKKTILATNFELFISKLQYDED</sequence>
<feature type="region of interest" description="Disordered" evidence="1">
    <location>
        <begin position="165"/>
        <end position="192"/>
    </location>
</feature>
<comment type="caution">
    <text evidence="3">The sequence shown here is derived from an EMBL/GenBank/DDBJ whole genome shotgun (WGS) entry which is preliminary data.</text>
</comment>
<gene>
    <name evidence="3" type="ORF">ACI2JU_19845</name>
</gene>
<dbReference type="SUPFAM" id="SSF160631">
    <property type="entry name" value="SMI1/KNR4-like"/>
    <property type="match status" value="1"/>
</dbReference>
<evidence type="ECO:0000313" key="4">
    <source>
        <dbReference type="Proteomes" id="UP001620262"/>
    </source>
</evidence>
<dbReference type="InterPro" id="IPR037883">
    <property type="entry name" value="Knr4/Smi1-like_sf"/>
</dbReference>
<evidence type="ECO:0000256" key="1">
    <source>
        <dbReference type="SAM" id="MobiDB-lite"/>
    </source>
</evidence>
<dbReference type="RefSeq" id="WP_182719023.1">
    <property type="nucleotide sequence ID" value="NZ_JBJDOT010000036.1"/>
</dbReference>